<dbReference type="OrthoDB" id="191139at2759"/>
<dbReference type="PRINTS" id="PR00080">
    <property type="entry name" value="SDRFAMILY"/>
</dbReference>
<evidence type="ECO:0000313" key="4">
    <source>
        <dbReference type="Proteomes" id="UP000244855"/>
    </source>
</evidence>
<dbReference type="InterPro" id="IPR002347">
    <property type="entry name" value="SDR_fam"/>
</dbReference>
<name>A0A2V1D8W6_9PLEO</name>
<evidence type="ECO:0000256" key="1">
    <source>
        <dbReference type="ARBA" id="ARBA00006484"/>
    </source>
</evidence>
<dbReference type="GO" id="GO:0005737">
    <property type="term" value="C:cytoplasm"/>
    <property type="evidence" value="ECO:0007669"/>
    <property type="project" value="TreeGrafter"/>
</dbReference>
<dbReference type="GO" id="GO:0019748">
    <property type="term" value="P:secondary metabolic process"/>
    <property type="evidence" value="ECO:0007669"/>
    <property type="project" value="TreeGrafter"/>
</dbReference>
<sequence length="257" mass="27425">MSSSIVLITGANQGYGHAILEVAGQRLPNATYILSCRKIEDAPEAVKQLKDAGVTASIDTQQLDVTDDDSISAAVKAIEEKYGRLDVLINNAGIVALPDTSSLSAIRKGYNNVFNTNTASVAVVIAAFTSLLLRSSAPKVINISSGLGSIGLSGVRKMAQIPTYAASKSALNALTVQLQILDDVRVAKEDGAGKGIKYFAVAPGLMKTRFNNFLKFGKDPKDGAEVVLRLLEDGGEDAYPGGTYWEFEQREMKQVPW</sequence>
<keyword evidence="4" id="KW-1185">Reference proteome</keyword>
<dbReference type="EMBL" id="KZ805532">
    <property type="protein sequence ID" value="PVH94491.1"/>
    <property type="molecule type" value="Genomic_DNA"/>
</dbReference>
<protein>
    <submittedName>
        <fullName evidence="3">Short chain dehydrogenase/reductase family protein</fullName>
    </submittedName>
</protein>
<proteinExistence type="inferred from homology"/>
<dbReference type="InterPro" id="IPR051468">
    <property type="entry name" value="Fungal_SecMetab_SDRs"/>
</dbReference>
<dbReference type="PANTHER" id="PTHR43544">
    <property type="entry name" value="SHORT-CHAIN DEHYDROGENASE/REDUCTASE"/>
    <property type="match status" value="1"/>
</dbReference>
<dbReference type="Pfam" id="PF00106">
    <property type="entry name" value="adh_short"/>
    <property type="match status" value="1"/>
</dbReference>
<dbReference type="PRINTS" id="PR00081">
    <property type="entry name" value="GDHRDH"/>
</dbReference>
<dbReference type="Gene3D" id="3.40.50.720">
    <property type="entry name" value="NAD(P)-binding Rossmann-like Domain"/>
    <property type="match status" value="1"/>
</dbReference>
<evidence type="ECO:0000313" key="3">
    <source>
        <dbReference type="EMBL" id="PVH94491.1"/>
    </source>
</evidence>
<dbReference type="SUPFAM" id="SSF51735">
    <property type="entry name" value="NAD(P)-binding Rossmann-fold domains"/>
    <property type="match status" value="1"/>
</dbReference>
<gene>
    <name evidence="3" type="ORF">DM02DRAFT_732475</name>
</gene>
<organism evidence="3 4">
    <name type="scientific">Periconia macrospinosa</name>
    <dbReference type="NCBI Taxonomy" id="97972"/>
    <lineage>
        <taxon>Eukaryota</taxon>
        <taxon>Fungi</taxon>
        <taxon>Dikarya</taxon>
        <taxon>Ascomycota</taxon>
        <taxon>Pezizomycotina</taxon>
        <taxon>Dothideomycetes</taxon>
        <taxon>Pleosporomycetidae</taxon>
        <taxon>Pleosporales</taxon>
        <taxon>Massarineae</taxon>
        <taxon>Periconiaceae</taxon>
        <taxon>Periconia</taxon>
    </lineage>
</organism>
<accession>A0A2V1D8W6</accession>
<reference evidence="3 4" key="1">
    <citation type="journal article" date="2018" name="Sci. Rep.">
        <title>Comparative genomics provides insights into the lifestyle and reveals functional heterogeneity of dark septate endophytic fungi.</title>
        <authorList>
            <person name="Knapp D.G."/>
            <person name="Nemeth J.B."/>
            <person name="Barry K."/>
            <person name="Hainaut M."/>
            <person name="Henrissat B."/>
            <person name="Johnson J."/>
            <person name="Kuo A."/>
            <person name="Lim J.H.P."/>
            <person name="Lipzen A."/>
            <person name="Nolan M."/>
            <person name="Ohm R.A."/>
            <person name="Tamas L."/>
            <person name="Grigoriev I.V."/>
            <person name="Spatafora J.W."/>
            <person name="Nagy L.G."/>
            <person name="Kovacs G.M."/>
        </authorList>
    </citation>
    <scope>NUCLEOTIDE SEQUENCE [LARGE SCALE GENOMIC DNA]</scope>
    <source>
        <strain evidence="3 4">DSE2036</strain>
    </source>
</reference>
<evidence type="ECO:0000256" key="2">
    <source>
        <dbReference type="RuleBase" id="RU000363"/>
    </source>
</evidence>
<dbReference type="InterPro" id="IPR036291">
    <property type="entry name" value="NAD(P)-bd_dom_sf"/>
</dbReference>
<dbReference type="AlphaFoldDB" id="A0A2V1D8W6"/>
<dbReference type="STRING" id="97972.A0A2V1D8W6"/>
<comment type="similarity">
    <text evidence="1 2">Belongs to the short-chain dehydrogenases/reductases (SDR) family.</text>
</comment>
<dbReference type="GO" id="GO:0016491">
    <property type="term" value="F:oxidoreductase activity"/>
    <property type="evidence" value="ECO:0007669"/>
    <property type="project" value="TreeGrafter"/>
</dbReference>
<dbReference type="PANTHER" id="PTHR43544:SF32">
    <property type="entry name" value="CHAIN DEHYDROGENASE, PUTATIVE (AFU_ORTHOLOGUE AFUA_5G01530)-RELATED"/>
    <property type="match status" value="1"/>
</dbReference>
<dbReference type="Proteomes" id="UP000244855">
    <property type="component" value="Unassembled WGS sequence"/>
</dbReference>